<accession>A0A180G080</accession>
<feature type="compositionally biased region" description="Basic and acidic residues" evidence="1">
    <location>
        <begin position="254"/>
        <end position="268"/>
    </location>
</feature>
<dbReference type="AlphaFoldDB" id="A0A180G080"/>
<organism evidence="2">
    <name type="scientific">Puccinia triticina (isolate 1-1 / race 1 (BBBD))</name>
    <name type="common">Brown leaf rust fungus</name>
    <dbReference type="NCBI Taxonomy" id="630390"/>
    <lineage>
        <taxon>Eukaryota</taxon>
        <taxon>Fungi</taxon>
        <taxon>Dikarya</taxon>
        <taxon>Basidiomycota</taxon>
        <taxon>Pucciniomycotina</taxon>
        <taxon>Pucciniomycetes</taxon>
        <taxon>Pucciniales</taxon>
        <taxon>Pucciniaceae</taxon>
        <taxon>Puccinia</taxon>
    </lineage>
</organism>
<proteinExistence type="predicted"/>
<name>A0A180G080_PUCT1</name>
<feature type="region of interest" description="Disordered" evidence="1">
    <location>
        <begin position="162"/>
        <end position="268"/>
    </location>
</feature>
<evidence type="ECO:0000313" key="3">
    <source>
        <dbReference type="EnsemblFungi" id="PTTG_12063-t43_1-p1"/>
    </source>
</evidence>
<evidence type="ECO:0000313" key="2">
    <source>
        <dbReference type="EMBL" id="OAV85978.1"/>
    </source>
</evidence>
<evidence type="ECO:0000313" key="4">
    <source>
        <dbReference type="Proteomes" id="UP000005240"/>
    </source>
</evidence>
<evidence type="ECO:0000256" key="1">
    <source>
        <dbReference type="SAM" id="MobiDB-lite"/>
    </source>
</evidence>
<dbReference type="EMBL" id="ADAS02002024">
    <property type="protein sequence ID" value="OAV85978.1"/>
    <property type="molecule type" value="Genomic_DNA"/>
</dbReference>
<gene>
    <name evidence="2" type="ORF">PTTG_12063</name>
</gene>
<reference evidence="3" key="4">
    <citation type="submission" date="2025-05" db="UniProtKB">
        <authorList>
            <consortium name="EnsemblFungi"/>
        </authorList>
    </citation>
    <scope>IDENTIFICATION</scope>
    <source>
        <strain evidence="3">isolate 1-1 / race 1 (BBBD)</strain>
    </source>
</reference>
<sequence length="268" mass="28828">MTGLFEPLGESVPEAIRANQYGNVTTPSFVACGGLMNNKSKDFQIKVTTNTALNNVLDPNFIHYLSARREVVSEGGEGTSHLEVIVAHNDWDPQDRAHKRFSIKYIVPGSKLHVKTFSLYVVGREVKLSGRLVDFEMESNMAVVVVSHVAVTSGHMIGLSNQVAQGAGSGPSGSKTGRSPPIKTAPADGSPSNKSKQIEALRPRANCSPSSVKGKGKATEIPVEASDDGETASEEDFGEESKEEVKPKGRGRPRKDILKDAAKRMKRS</sequence>
<dbReference type="Proteomes" id="UP000005240">
    <property type="component" value="Unassembled WGS sequence"/>
</dbReference>
<feature type="compositionally biased region" description="Acidic residues" evidence="1">
    <location>
        <begin position="225"/>
        <end position="238"/>
    </location>
</feature>
<reference evidence="3 4" key="3">
    <citation type="journal article" date="2017" name="G3 (Bethesda)">
        <title>Comparative analysis highlights variable genome content of wheat rusts and divergence of the mating loci.</title>
        <authorList>
            <person name="Cuomo C.A."/>
            <person name="Bakkeren G."/>
            <person name="Khalil H.B."/>
            <person name="Panwar V."/>
            <person name="Joly D."/>
            <person name="Linning R."/>
            <person name="Sakthikumar S."/>
            <person name="Song X."/>
            <person name="Adiconis X."/>
            <person name="Fan L."/>
            <person name="Goldberg J.M."/>
            <person name="Levin J.Z."/>
            <person name="Young S."/>
            <person name="Zeng Q."/>
            <person name="Anikster Y."/>
            <person name="Bruce M."/>
            <person name="Wang M."/>
            <person name="Yin C."/>
            <person name="McCallum B."/>
            <person name="Szabo L.J."/>
            <person name="Hulbert S."/>
            <person name="Chen X."/>
            <person name="Fellers J.P."/>
        </authorList>
    </citation>
    <scope>NUCLEOTIDE SEQUENCE</scope>
    <source>
        <strain evidence="3">isolate 1-1 / race 1 (BBBD)</strain>
        <strain evidence="4">Isolate 1-1 / race 1 (BBBD)</strain>
    </source>
</reference>
<reference evidence="2" key="1">
    <citation type="submission" date="2009-11" db="EMBL/GenBank/DDBJ databases">
        <authorList>
            <consortium name="The Broad Institute Genome Sequencing Platform"/>
            <person name="Ward D."/>
            <person name="Feldgarden M."/>
            <person name="Earl A."/>
            <person name="Young S.K."/>
            <person name="Zeng Q."/>
            <person name="Koehrsen M."/>
            <person name="Alvarado L."/>
            <person name="Berlin A."/>
            <person name="Bochicchio J."/>
            <person name="Borenstein D."/>
            <person name="Chapman S.B."/>
            <person name="Chen Z."/>
            <person name="Engels R."/>
            <person name="Freedman E."/>
            <person name="Gellesch M."/>
            <person name="Goldberg J."/>
            <person name="Griggs A."/>
            <person name="Gujja S."/>
            <person name="Heilman E."/>
            <person name="Heiman D."/>
            <person name="Hepburn T."/>
            <person name="Howarth C."/>
            <person name="Jen D."/>
            <person name="Larson L."/>
            <person name="Lewis B."/>
            <person name="Mehta T."/>
            <person name="Park D."/>
            <person name="Pearson M."/>
            <person name="Roberts A."/>
            <person name="Saif S."/>
            <person name="Shea T."/>
            <person name="Shenoy N."/>
            <person name="Sisk P."/>
            <person name="Stolte C."/>
            <person name="Sykes S."/>
            <person name="Thomson T."/>
            <person name="Walk T."/>
            <person name="White J."/>
            <person name="Yandava C."/>
            <person name="Izard J."/>
            <person name="Baranova O.V."/>
            <person name="Blanton J.M."/>
            <person name="Tanner A.C."/>
            <person name="Dewhirst F.E."/>
            <person name="Haas B."/>
            <person name="Nusbaum C."/>
            <person name="Birren B."/>
        </authorList>
    </citation>
    <scope>NUCLEOTIDE SEQUENCE [LARGE SCALE GENOMIC DNA]</scope>
    <source>
        <strain evidence="2">1-1 BBBD Race 1</strain>
    </source>
</reference>
<keyword evidence="4" id="KW-1185">Reference proteome</keyword>
<dbReference type="EnsemblFungi" id="PTTG_12063-t43_1">
    <property type="protein sequence ID" value="PTTG_12063-t43_1-p1"/>
    <property type="gene ID" value="PTTG_12063"/>
</dbReference>
<dbReference type="OrthoDB" id="10534110at2759"/>
<protein>
    <submittedName>
        <fullName evidence="2 3">Uncharacterized protein</fullName>
    </submittedName>
</protein>
<reference evidence="2" key="2">
    <citation type="submission" date="2016-05" db="EMBL/GenBank/DDBJ databases">
        <title>Comparative analysis highlights variable genome content of wheat rusts and divergence of the mating loci.</title>
        <authorList>
            <person name="Cuomo C.A."/>
            <person name="Bakkeren G."/>
            <person name="Szabo L."/>
            <person name="Khalil H."/>
            <person name="Joly D."/>
            <person name="Goldberg J."/>
            <person name="Young S."/>
            <person name="Zeng Q."/>
            <person name="Fellers J."/>
        </authorList>
    </citation>
    <scope>NUCLEOTIDE SEQUENCE [LARGE SCALE GENOMIC DNA]</scope>
    <source>
        <strain evidence="2">1-1 BBBD Race 1</strain>
    </source>
</reference>
<dbReference type="VEuPathDB" id="FungiDB:PTTG_12063"/>